<feature type="transmembrane region" description="Helical" evidence="5">
    <location>
        <begin position="536"/>
        <end position="563"/>
    </location>
</feature>
<evidence type="ECO:0000256" key="2">
    <source>
        <dbReference type="ARBA" id="ARBA00022692"/>
    </source>
</evidence>
<name>A0A9N8YXU8_FUNMO</name>
<evidence type="ECO:0000256" key="4">
    <source>
        <dbReference type="ARBA" id="ARBA00023136"/>
    </source>
</evidence>
<evidence type="ECO:0000256" key="3">
    <source>
        <dbReference type="ARBA" id="ARBA00022989"/>
    </source>
</evidence>
<dbReference type="PANTHER" id="PTHR16201">
    <property type="entry name" value="SEVEN TRANSMEMBRANE PROTEIN 1-RELATED"/>
    <property type="match status" value="1"/>
</dbReference>
<proteinExistence type="predicted"/>
<feature type="transmembrane region" description="Helical" evidence="5">
    <location>
        <begin position="193"/>
        <end position="210"/>
    </location>
</feature>
<feature type="transmembrane region" description="Helical" evidence="5">
    <location>
        <begin position="605"/>
        <end position="627"/>
    </location>
</feature>
<feature type="transmembrane region" description="Helical" evidence="5">
    <location>
        <begin position="230"/>
        <end position="251"/>
    </location>
</feature>
<feature type="transmembrane region" description="Helical" evidence="5">
    <location>
        <begin position="278"/>
        <end position="300"/>
    </location>
</feature>
<keyword evidence="3 5" id="KW-1133">Transmembrane helix</keyword>
<dbReference type="Pfam" id="PF04193">
    <property type="entry name" value="PQ-loop"/>
    <property type="match status" value="4"/>
</dbReference>
<comment type="caution">
    <text evidence="6">The sequence shown here is derived from an EMBL/GenBank/DDBJ whole genome shotgun (WGS) entry which is preliminary data.</text>
</comment>
<reference evidence="6" key="1">
    <citation type="submission" date="2021-06" db="EMBL/GenBank/DDBJ databases">
        <authorList>
            <person name="Kallberg Y."/>
            <person name="Tangrot J."/>
            <person name="Rosling A."/>
        </authorList>
    </citation>
    <scope>NUCLEOTIDE SEQUENCE</scope>
    <source>
        <strain evidence="6">87-6 pot B 2015</strain>
    </source>
</reference>
<dbReference type="InterPro" id="IPR006603">
    <property type="entry name" value="PQ-loop_rpt"/>
</dbReference>
<evidence type="ECO:0000313" key="7">
    <source>
        <dbReference type="Proteomes" id="UP000789375"/>
    </source>
</evidence>
<dbReference type="Proteomes" id="UP000789375">
    <property type="component" value="Unassembled WGS sequence"/>
</dbReference>
<feature type="transmembrane region" description="Helical" evidence="5">
    <location>
        <begin position="639"/>
        <end position="661"/>
    </location>
</feature>
<protein>
    <submittedName>
        <fullName evidence="6">6953_t:CDS:1</fullName>
    </submittedName>
</protein>
<gene>
    <name evidence="6" type="ORF">FMOSSE_LOCUS1968</name>
</gene>
<evidence type="ECO:0000256" key="1">
    <source>
        <dbReference type="ARBA" id="ARBA00004141"/>
    </source>
</evidence>
<comment type="subcellular location">
    <subcellularLocation>
        <location evidence="1">Membrane</location>
        <topology evidence="1">Multi-pass membrane protein</topology>
    </subcellularLocation>
</comment>
<evidence type="ECO:0000256" key="5">
    <source>
        <dbReference type="SAM" id="Phobius"/>
    </source>
</evidence>
<dbReference type="SMART" id="SM00679">
    <property type="entry name" value="CTNS"/>
    <property type="match status" value="4"/>
</dbReference>
<feature type="transmembrane region" description="Helical" evidence="5">
    <location>
        <begin position="493"/>
        <end position="516"/>
    </location>
</feature>
<dbReference type="Gene3D" id="1.20.1280.290">
    <property type="match status" value="3"/>
</dbReference>
<feature type="transmembrane region" description="Helical" evidence="5">
    <location>
        <begin position="450"/>
        <end position="472"/>
    </location>
</feature>
<keyword evidence="7" id="KW-1185">Reference proteome</keyword>
<evidence type="ECO:0000313" key="6">
    <source>
        <dbReference type="EMBL" id="CAG8459604.1"/>
    </source>
</evidence>
<feature type="transmembrane region" description="Helical" evidence="5">
    <location>
        <begin position="372"/>
        <end position="397"/>
    </location>
</feature>
<organism evidence="6 7">
    <name type="scientific">Funneliformis mosseae</name>
    <name type="common">Endomycorrhizal fungus</name>
    <name type="synonym">Glomus mosseae</name>
    <dbReference type="NCBI Taxonomy" id="27381"/>
    <lineage>
        <taxon>Eukaryota</taxon>
        <taxon>Fungi</taxon>
        <taxon>Fungi incertae sedis</taxon>
        <taxon>Mucoromycota</taxon>
        <taxon>Glomeromycotina</taxon>
        <taxon>Glomeromycetes</taxon>
        <taxon>Glomerales</taxon>
        <taxon>Glomeraceae</taxon>
        <taxon>Funneliformis</taxon>
    </lineage>
</organism>
<feature type="transmembrane region" description="Helical" evidence="5">
    <location>
        <begin position="342"/>
        <end position="366"/>
    </location>
</feature>
<feature type="transmembrane region" description="Helical" evidence="5">
    <location>
        <begin position="159"/>
        <end position="181"/>
    </location>
</feature>
<accession>A0A9N8YXU8</accession>
<dbReference type="EMBL" id="CAJVPP010000238">
    <property type="protein sequence ID" value="CAG8459604.1"/>
    <property type="molecule type" value="Genomic_DNA"/>
</dbReference>
<feature type="transmembrane region" description="Helical" evidence="5">
    <location>
        <begin position="312"/>
        <end position="330"/>
    </location>
</feature>
<dbReference type="AlphaFoldDB" id="A0A9N8YXU8"/>
<dbReference type="PANTHER" id="PTHR16201:SF11">
    <property type="entry name" value="PQ-LOOP REPEAT-CONTAINING PROTEIN"/>
    <property type="match status" value="1"/>
</dbReference>
<keyword evidence="4 5" id="KW-0472">Membrane</keyword>
<sequence>MQQPPPTTSSGPSTVPQFVVIHDQLQQCWKHPAVHYVFEDEPFPSDVPKDSYVLVNLGEDGESIAAVHSLSHKFQVTNCKVSSTPQMNANAGTGGGKDSNTNLMLTIEGMSANQPAKNRSKQYKEEFDQSSSVFGLDDLMERLLLFVDPDHCFNDPVDLLIATIIAISVFVCYVPQHYRIFNTKTSEGINPWFLLYGSVSITCNLFNILILQANKIYVSGRFCFQNTLGIIQIIIQWFMFTIFLILYIAYFPEHKKYISDMSGYNSLKSSIKWRVSRYVAIFVASFFIFTLIVSACLLIFVGKAEEHFITKIWADALGVLSMFIASIQYLPQIWETWEIKIVGALSIPMLIVQTPGTFLLVYFLAIREGNSWSTWIAFLIAGILQGILLALCLVWYYREKRGISSRSVSEIEAQSSESKVFIAVFIACGLLISYLPQHYRIISLKSSEGISPWFLLLGAVSMTCSFFNILILQIPQLECCKYVSGRACFENTLGVTQLTIQWFMFTMILILFMAYFPQYRKYIPIGLDDVAISKDWSVSLYVTAFVTLHFIFTLVVSVYLLIFVGKADEHDLTKYWADALGIISLILASVQYLPQIWRTWQRKIVGALSIPMMLVQTPGSFLFVYSLATREGTRWTTWIVFLITGCLQGTLLIMCICWYYREQREKCIEEPIVDVPNERTALLNTPNDPSSIIVDDE</sequence>
<dbReference type="GO" id="GO:0016020">
    <property type="term" value="C:membrane"/>
    <property type="evidence" value="ECO:0007669"/>
    <property type="project" value="UniProtKB-SubCell"/>
</dbReference>
<keyword evidence="2 5" id="KW-0812">Transmembrane</keyword>
<dbReference type="InterPro" id="IPR051415">
    <property type="entry name" value="LAAT-1"/>
</dbReference>
<feature type="transmembrane region" description="Helical" evidence="5">
    <location>
        <begin position="418"/>
        <end position="435"/>
    </location>
</feature>